<feature type="compositionally biased region" description="Polar residues" evidence="1">
    <location>
        <begin position="41"/>
        <end position="51"/>
    </location>
</feature>
<comment type="caution">
    <text evidence="2">The sequence shown here is derived from an EMBL/GenBank/DDBJ whole genome shotgun (WGS) entry which is preliminary data.</text>
</comment>
<name>A0A1Q9EQ84_SYMMI</name>
<sequence>MGGGCEVDQVERFDDAAFVLCPSRRELERRLETKGEDNIDDSSTSLRRLQDESLSQQGRLFQLRISRHALLPGSLGRSITTGLPNQTNLEIDEYRAGSPDTTGRCELCAASAPVPPRLERLETRGGVRERRLVVTGLSERTVAPVSVEAPPTGTGIGPKDLTHRSTPKTILSGLEIEESKAPELSLAPDMISLQSVQEKSGNLVQPAVPVRAWTANRRLHHGVAALTLGEAFGGTGSTCTVIVYLQEFANGEEIFGPGTNMWTPSEVPDVAKKSLTGVAGEGIGGPERKGTACGPGFGPTEAVAAIGAAFAVDASVDPWSPL</sequence>
<reference evidence="2 3" key="1">
    <citation type="submission" date="2016-02" db="EMBL/GenBank/DDBJ databases">
        <title>Genome analysis of coral dinoflagellate symbionts highlights evolutionary adaptations to a symbiotic lifestyle.</title>
        <authorList>
            <person name="Aranda M."/>
            <person name="Li Y."/>
            <person name="Liew Y.J."/>
            <person name="Baumgarten S."/>
            <person name="Simakov O."/>
            <person name="Wilson M."/>
            <person name="Piel J."/>
            <person name="Ashoor H."/>
            <person name="Bougouffa S."/>
            <person name="Bajic V.B."/>
            <person name="Ryu T."/>
            <person name="Ravasi T."/>
            <person name="Bayer T."/>
            <person name="Micklem G."/>
            <person name="Kim H."/>
            <person name="Bhak J."/>
            <person name="Lajeunesse T.C."/>
            <person name="Voolstra C.R."/>
        </authorList>
    </citation>
    <scope>NUCLEOTIDE SEQUENCE [LARGE SCALE GENOMIC DNA]</scope>
    <source>
        <strain evidence="2 3">CCMP2467</strain>
    </source>
</reference>
<organism evidence="2 3">
    <name type="scientific">Symbiodinium microadriaticum</name>
    <name type="common">Dinoflagellate</name>
    <name type="synonym">Zooxanthella microadriatica</name>
    <dbReference type="NCBI Taxonomy" id="2951"/>
    <lineage>
        <taxon>Eukaryota</taxon>
        <taxon>Sar</taxon>
        <taxon>Alveolata</taxon>
        <taxon>Dinophyceae</taxon>
        <taxon>Suessiales</taxon>
        <taxon>Symbiodiniaceae</taxon>
        <taxon>Symbiodinium</taxon>
    </lineage>
</organism>
<dbReference type="EMBL" id="LSRX01000094">
    <property type="protein sequence ID" value="OLQ09596.1"/>
    <property type="molecule type" value="Genomic_DNA"/>
</dbReference>
<keyword evidence="3" id="KW-1185">Reference proteome</keyword>
<proteinExistence type="predicted"/>
<evidence type="ECO:0000256" key="1">
    <source>
        <dbReference type="SAM" id="MobiDB-lite"/>
    </source>
</evidence>
<feature type="region of interest" description="Disordered" evidence="1">
    <location>
        <begin position="32"/>
        <end position="51"/>
    </location>
</feature>
<evidence type="ECO:0000313" key="3">
    <source>
        <dbReference type="Proteomes" id="UP000186817"/>
    </source>
</evidence>
<dbReference type="Proteomes" id="UP000186817">
    <property type="component" value="Unassembled WGS sequence"/>
</dbReference>
<evidence type="ECO:0000313" key="2">
    <source>
        <dbReference type="EMBL" id="OLQ09596.1"/>
    </source>
</evidence>
<protein>
    <submittedName>
        <fullName evidence="2">Uncharacterized protein</fullName>
    </submittedName>
</protein>
<dbReference type="AlphaFoldDB" id="A0A1Q9EQ84"/>
<accession>A0A1Q9EQ84</accession>
<gene>
    <name evidence="2" type="ORF">AK812_SmicGene6765</name>
</gene>